<keyword evidence="1" id="KW-1133">Transmembrane helix</keyword>
<evidence type="ECO:0000313" key="3">
    <source>
        <dbReference type="Proteomes" id="UP000326780"/>
    </source>
</evidence>
<gene>
    <name evidence="2" type="ORF">GFK26_20065</name>
</gene>
<dbReference type="EMBL" id="CP045644">
    <property type="protein sequence ID" value="QFZ84890.1"/>
    <property type="molecule type" value="Genomic_DNA"/>
</dbReference>
<accession>A0A5Q0M558</accession>
<proteinExistence type="predicted"/>
<dbReference type="RefSeq" id="WP_153283511.1">
    <property type="nucleotide sequence ID" value="NZ_CP045644.1"/>
</dbReference>
<keyword evidence="1" id="KW-0472">Membrane</keyword>
<evidence type="ECO:0000313" key="2">
    <source>
        <dbReference type="EMBL" id="QFZ84890.1"/>
    </source>
</evidence>
<organism evidence="2 3">
    <name type="scientific">Variovorax paradoxus</name>
    <dbReference type="NCBI Taxonomy" id="34073"/>
    <lineage>
        <taxon>Bacteria</taxon>
        <taxon>Pseudomonadati</taxon>
        <taxon>Pseudomonadota</taxon>
        <taxon>Betaproteobacteria</taxon>
        <taxon>Burkholderiales</taxon>
        <taxon>Comamonadaceae</taxon>
        <taxon>Variovorax</taxon>
    </lineage>
</organism>
<dbReference type="Proteomes" id="UP000326780">
    <property type="component" value="Chromosome"/>
</dbReference>
<dbReference type="Pfam" id="PF04964">
    <property type="entry name" value="Flp_Fap"/>
    <property type="match status" value="1"/>
</dbReference>
<sequence length="71" mass="7371">MNKFFQTIGQSASGLLRDEEGAQVVEYALIIAVVSIALVVALKALTSSGGSFSTFIDRVKLCLTSTSGGCV</sequence>
<keyword evidence="1" id="KW-0812">Transmembrane</keyword>
<protein>
    <submittedName>
        <fullName evidence="2">Flp family type IVb pilin</fullName>
    </submittedName>
</protein>
<dbReference type="AlphaFoldDB" id="A0A5Q0M558"/>
<name>A0A5Q0M558_VARPD</name>
<dbReference type="InterPro" id="IPR007047">
    <property type="entry name" value="Flp_Fap"/>
</dbReference>
<feature type="transmembrane region" description="Helical" evidence="1">
    <location>
        <begin position="24"/>
        <end position="45"/>
    </location>
</feature>
<reference evidence="2 3" key="1">
    <citation type="submission" date="2019-10" db="EMBL/GenBank/DDBJ databases">
        <title>Complete genome sequence of Variovorax paradoxus 5C-2.</title>
        <authorList>
            <person name="Gogoleva N.E."/>
            <person name="Balkin A.S."/>
        </authorList>
    </citation>
    <scope>NUCLEOTIDE SEQUENCE [LARGE SCALE GENOMIC DNA]</scope>
    <source>
        <strain evidence="2 3">5C-2</strain>
    </source>
</reference>
<evidence type="ECO:0000256" key="1">
    <source>
        <dbReference type="SAM" id="Phobius"/>
    </source>
</evidence>